<proteinExistence type="predicted"/>
<accession>A0A2R4QNR5</accession>
<organism evidence="2">
    <name type="scientific">Saccharum hybrid cultivar SP80-3280</name>
    <dbReference type="NCBI Taxonomy" id="193079"/>
    <lineage>
        <taxon>Eukaryota</taxon>
        <taxon>Viridiplantae</taxon>
        <taxon>Streptophyta</taxon>
        <taxon>Embryophyta</taxon>
        <taxon>Tracheophyta</taxon>
        <taxon>Spermatophyta</taxon>
        <taxon>Magnoliopsida</taxon>
        <taxon>Liliopsida</taxon>
        <taxon>Poales</taxon>
        <taxon>Poaceae</taxon>
        <taxon>PACMAD clade</taxon>
        <taxon>Panicoideae</taxon>
        <taxon>Andropogonodae</taxon>
        <taxon>Andropogoneae</taxon>
        <taxon>Saccharinae</taxon>
        <taxon>Saccharum</taxon>
        <taxon>Saccharum officinarum species complex</taxon>
    </lineage>
</organism>
<evidence type="ECO:0000313" key="2">
    <source>
        <dbReference type="EMBL" id="AVY91851.1"/>
    </source>
</evidence>
<evidence type="ECO:0000256" key="1">
    <source>
        <dbReference type="SAM" id="MobiDB-lite"/>
    </source>
</evidence>
<feature type="region of interest" description="Disordered" evidence="1">
    <location>
        <begin position="230"/>
        <end position="258"/>
    </location>
</feature>
<dbReference type="Pfam" id="PF06881">
    <property type="entry name" value="Elongin_A"/>
    <property type="match status" value="1"/>
</dbReference>
<name>A0A2R4QNR5_9POAL</name>
<dbReference type="AlphaFoldDB" id="A0A2R4QNR5"/>
<dbReference type="GO" id="GO:0070449">
    <property type="term" value="C:elongin complex"/>
    <property type="evidence" value="ECO:0007669"/>
    <property type="project" value="InterPro"/>
</dbReference>
<dbReference type="PANTHER" id="PTHR47543:SF2">
    <property type="entry name" value="RNA POLYMERASE II TRANSCRIPTION FACTOR SIII SUBUNIT A"/>
    <property type="match status" value="1"/>
</dbReference>
<dbReference type="EMBL" id="MF737060">
    <property type="protein sequence ID" value="AVY91851.1"/>
    <property type="molecule type" value="Genomic_DNA"/>
</dbReference>
<dbReference type="PANTHER" id="PTHR47543">
    <property type="entry name" value="OS08G0169600 PROTEIN"/>
    <property type="match status" value="1"/>
</dbReference>
<sequence>MEFGRKKPLSLLELCVRKAIDNLRYMESVDGVEMDLLKRILPHCTLEHLTNIEKNTKMDLSSVTDPLWKRFYYQEFGEEHTNKVIARLKALKETRPDAKYTWWRLFEARNEKQKQAEDEMVEKFTKKFQAQKAEKQSKQIKLCTKVPPSSKRSFFGGSGPSSLSNCSYKSPILKKARMEADSKARLQSAIQKNTFLRSSQSIRTSFNGQPMRTTTIHRPNSTITVTKPMGASRLHRPNSTINKPMGVGRQIQNSRPKF</sequence>
<gene>
    <name evidence="2" type="ORF">Shy3280Sca055_070</name>
</gene>
<dbReference type="Gene3D" id="6.10.250.3180">
    <property type="match status" value="1"/>
</dbReference>
<protein>
    <submittedName>
        <fullName evidence="2">Elongin-A</fullName>
    </submittedName>
</protein>
<dbReference type="GO" id="GO:0006368">
    <property type="term" value="P:transcription elongation by RNA polymerase II"/>
    <property type="evidence" value="ECO:0007669"/>
    <property type="project" value="InterPro"/>
</dbReference>
<dbReference type="InterPro" id="IPR010684">
    <property type="entry name" value="RNA_pol_II_trans_fac_SIII_A"/>
</dbReference>
<reference evidence="2" key="1">
    <citation type="journal article" date="2018" name="Front. Plant Sci.">
        <title>"Targeted Sequencing by Gene Synteny," a New Strategy for Polyploid Species: Sequencing and Physical Structure of a Complex Sugarcane Region.</title>
        <authorList>
            <person name="Mancini M.C."/>
            <person name="Cardoso-Silva C.B."/>
            <person name="Sforca D.A."/>
            <person name="Pereira de Souza A."/>
        </authorList>
    </citation>
    <scope>NUCLEOTIDE SEQUENCE</scope>
    <source>
        <strain evidence="2">Shy3280Sca055</strain>
    </source>
</reference>